<dbReference type="Proteomes" id="UP001495147">
    <property type="component" value="Unassembled WGS sequence"/>
</dbReference>
<organism evidence="9 10">
    <name type="scientific">Roseateles paludis</name>
    <dbReference type="NCBI Taxonomy" id="3145238"/>
    <lineage>
        <taxon>Bacteria</taxon>
        <taxon>Pseudomonadati</taxon>
        <taxon>Pseudomonadota</taxon>
        <taxon>Betaproteobacteria</taxon>
        <taxon>Burkholderiales</taxon>
        <taxon>Sphaerotilaceae</taxon>
        <taxon>Roseateles</taxon>
    </lineage>
</organism>
<evidence type="ECO:0000256" key="6">
    <source>
        <dbReference type="ARBA" id="ARBA00022967"/>
    </source>
</evidence>
<dbReference type="InterPro" id="IPR027417">
    <property type="entry name" value="P-loop_NTPase"/>
</dbReference>
<protein>
    <submittedName>
        <fullName evidence="9">Heme ABC exporter ATP-binding protein CcmA</fullName>
    </submittedName>
</protein>
<keyword evidence="5 9" id="KW-0067">ATP-binding</keyword>
<dbReference type="NCBIfam" id="TIGR01189">
    <property type="entry name" value="ccmA"/>
    <property type="match status" value="1"/>
</dbReference>
<keyword evidence="10" id="KW-1185">Reference proteome</keyword>
<evidence type="ECO:0000256" key="2">
    <source>
        <dbReference type="ARBA" id="ARBA00022475"/>
    </source>
</evidence>
<evidence type="ECO:0000256" key="4">
    <source>
        <dbReference type="ARBA" id="ARBA00022748"/>
    </source>
</evidence>
<evidence type="ECO:0000259" key="8">
    <source>
        <dbReference type="PROSITE" id="PS50893"/>
    </source>
</evidence>
<sequence length="199" mass="21258">MASPPLLQTHALCGSRGGRALWQGLSLQVQPQDCRWLRGANGSGKTTLLRTLAGLRSPESGRVERGALRYLGHAPGVPDALTPAEHLAFAAQWQGSSASSDAQKQALQRWCGKAWARRPARSLSQGQRRRAALAVLALPQPVGTVWLLDEPFDALDDEGVSLLCAQMQAHADAGGAVLFTCHSQALAERVRRGEDLVLG</sequence>
<name>A0ABV0G611_9BURK</name>
<feature type="domain" description="ABC transporter" evidence="8">
    <location>
        <begin position="7"/>
        <end position="199"/>
    </location>
</feature>
<dbReference type="PROSITE" id="PS00211">
    <property type="entry name" value="ABC_TRANSPORTER_1"/>
    <property type="match status" value="1"/>
</dbReference>
<comment type="caution">
    <text evidence="9">The sequence shown here is derived from an EMBL/GenBank/DDBJ whole genome shotgun (WGS) entry which is preliminary data.</text>
</comment>
<keyword evidence="4" id="KW-0201">Cytochrome c-type biogenesis</keyword>
<dbReference type="InterPro" id="IPR005895">
    <property type="entry name" value="ABC_transptr_haem_export_CcmA"/>
</dbReference>
<evidence type="ECO:0000256" key="5">
    <source>
        <dbReference type="ARBA" id="ARBA00022840"/>
    </source>
</evidence>
<keyword evidence="6" id="KW-1278">Translocase</keyword>
<gene>
    <name evidence="9" type="primary">ccmA</name>
    <name evidence="9" type="ORF">ABDJ85_16970</name>
</gene>
<reference evidence="9 10" key="1">
    <citation type="submission" date="2024-05" db="EMBL/GenBank/DDBJ databases">
        <title>Roseateles sp. DJS-2-20 16S ribosomal RNA gene Genome sequencing and assembly.</title>
        <authorList>
            <person name="Woo H."/>
        </authorList>
    </citation>
    <scope>NUCLEOTIDE SEQUENCE [LARGE SCALE GENOMIC DNA]</scope>
    <source>
        <strain evidence="9 10">DJS-2-20</strain>
    </source>
</reference>
<dbReference type="PANTHER" id="PTHR43499">
    <property type="entry name" value="ABC TRANSPORTER I FAMILY MEMBER 1"/>
    <property type="match status" value="1"/>
</dbReference>
<dbReference type="SUPFAM" id="SSF52540">
    <property type="entry name" value="P-loop containing nucleoside triphosphate hydrolases"/>
    <property type="match status" value="1"/>
</dbReference>
<evidence type="ECO:0000256" key="7">
    <source>
        <dbReference type="ARBA" id="ARBA00023136"/>
    </source>
</evidence>
<keyword evidence="7" id="KW-0472">Membrane</keyword>
<evidence type="ECO:0000313" key="9">
    <source>
        <dbReference type="EMBL" id="MEO3693166.1"/>
    </source>
</evidence>
<dbReference type="GO" id="GO:0005524">
    <property type="term" value="F:ATP binding"/>
    <property type="evidence" value="ECO:0007669"/>
    <property type="project" value="UniProtKB-KW"/>
</dbReference>
<evidence type="ECO:0000256" key="1">
    <source>
        <dbReference type="ARBA" id="ARBA00022448"/>
    </source>
</evidence>
<dbReference type="InterPro" id="IPR003593">
    <property type="entry name" value="AAA+_ATPase"/>
</dbReference>
<evidence type="ECO:0000256" key="3">
    <source>
        <dbReference type="ARBA" id="ARBA00022741"/>
    </source>
</evidence>
<dbReference type="PROSITE" id="PS50893">
    <property type="entry name" value="ABC_TRANSPORTER_2"/>
    <property type="match status" value="1"/>
</dbReference>
<dbReference type="PANTHER" id="PTHR43499:SF1">
    <property type="entry name" value="ABC TRANSPORTER I FAMILY MEMBER 1"/>
    <property type="match status" value="1"/>
</dbReference>
<dbReference type="SMART" id="SM00382">
    <property type="entry name" value="AAA"/>
    <property type="match status" value="1"/>
</dbReference>
<evidence type="ECO:0000313" key="10">
    <source>
        <dbReference type="Proteomes" id="UP001495147"/>
    </source>
</evidence>
<dbReference type="InterPro" id="IPR003439">
    <property type="entry name" value="ABC_transporter-like_ATP-bd"/>
</dbReference>
<keyword evidence="1" id="KW-0813">Transport</keyword>
<keyword evidence="3" id="KW-0547">Nucleotide-binding</keyword>
<dbReference type="Gene3D" id="3.40.50.300">
    <property type="entry name" value="P-loop containing nucleotide triphosphate hydrolases"/>
    <property type="match status" value="1"/>
</dbReference>
<dbReference type="RefSeq" id="WP_347705984.1">
    <property type="nucleotide sequence ID" value="NZ_JBDPZD010000006.1"/>
</dbReference>
<dbReference type="Pfam" id="PF00005">
    <property type="entry name" value="ABC_tran"/>
    <property type="match status" value="1"/>
</dbReference>
<dbReference type="EMBL" id="JBDPZD010000006">
    <property type="protein sequence ID" value="MEO3693166.1"/>
    <property type="molecule type" value="Genomic_DNA"/>
</dbReference>
<dbReference type="InterPro" id="IPR017871">
    <property type="entry name" value="ABC_transporter-like_CS"/>
</dbReference>
<proteinExistence type="predicted"/>
<accession>A0ABV0G611</accession>
<keyword evidence="2" id="KW-1003">Cell membrane</keyword>